<evidence type="ECO:0000256" key="5">
    <source>
        <dbReference type="ARBA" id="ARBA00023002"/>
    </source>
</evidence>
<evidence type="ECO:0000256" key="3">
    <source>
        <dbReference type="ARBA" id="ARBA00022630"/>
    </source>
</evidence>
<dbReference type="InterPro" id="IPR036774">
    <property type="entry name" value="ERV/ALR_sulphydryl_oxid_sf"/>
</dbReference>
<protein>
    <recommendedName>
        <fullName evidence="2">thiol oxidase</fullName>
        <ecNumber evidence="2">1.8.3.2</ecNumber>
    </recommendedName>
</protein>
<comment type="cofactor">
    <cofactor evidence="1">
        <name>FAD</name>
        <dbReference type="ChEBI" id="CHEBI:57692"/>
    </cofactor>
</comment>
<dbReference type="GO" id="GO:0016971">
    <property type="term" value="F:flavin-dependent sulfhydryl oxidase activity"/>
    <property type="evidence" value="ECO:0007669"/>
    <property type="project" value="InterPro"/>
</dbReference>
<dbReference type="SUPFAM" id="SSF69000">
    <property type="entry name" value="FAD-dependent thiol oxidase"/>
    <property type="match status" value="1"/>
</dbReference>
<dbReference type="GO" id="GO:0050660">
    <property type="term" value="F:flavin adenine dinucleotide binding"/>
    <property type="evidence" value="ECO:0007669"/>
    <property type="project" value="TreeGrafter"/>
</dbReference>
<keyword evidence="5" id="KW-0560">Oxidoreductase</keyword>
<keyword evidence="3" id="KW-0285">Flavoprotein</keyword>
<feature type="domain" description="ERV/ALR sulfhydryl oxidase" evidence="8">
    <location>
        <begin position="38"/>
        <end position="142"/>
    </location>
</feature>
<dbReference type="EMBL" id="MN739924">
    <property type="protein sequence ID" value="QHT77977.1"/>
    <property type="molecule type" value="Genomic_DNA"/>
</dbReference>
<keyword evidence="4" id="KW-0274">FAD</keyword>
<feature type="region of interest" description="Disordered" evidence="7">
    <location>
        <begin position="1"/>
        <end position="22"/>
    </location>
</feature>
<dbReference type="GO" id="GO:0005739">
    <property type="term" value="C:mitochondrion"/>
    <property type="evidence" value="ECO:0007669"/>
    <property type="project" value="TreeGrafter"/>
</dbReference>
<keyword evidence="6" id="KW-1015">Disulfide bond</keyword>
<dbReference type="AlphaFoldDB" id="A0A6C0HC79"/>
<name>A0A6C0HC79_9ZZZZ</name>
<dbReference type="Gene3D" id="1.20.120.310">
    <property type="entry name" value="ERV/ALR sulfhydryl oxidase domain"/>
    <property type="match status" value="1"/>
</dbReference>
<dbReference type="PANTHER" id="PTHR12645">
    <property type="entry name" value="ALR/ERV"/>
    <property type="match status" value="1"/>
</dbReference>
<evidence type="ECO:0000256" key="2">
    <source>
        <dbReference type="ARBA" id="ARBA00012512"/>
    </source>
</evidence>
<evidence type="ECO:0000259" key="8">
    <source>
        <dbReference type="PROSITE" id="PS51324"/>
    </source>
</evidence>
<proteinExistence type="predicted"/>
<evidence type="ECO:0000256" key="7">
    <source>
        <dbReference type="SAM" id="MobiDB-lite"/>
    </source>
</evidence>
<dbReference type="Pfam" id="PF04777">
    <property type="entry name" value="Evr1_Alr"/>
    <property type="match status" value="1"/>
</dbReference>
<dbReference type="PANTHER" id="PTHR12645:SF0">
    <property type="entry name" value="FAD-LINKED SULFHYDRYL OXIDASE ALR"/>
    <property type="match status" value="1"/>
</dbReference>
<evidence type="ECO:0000256" key="1">
    <source>
        <dbReference type="ARBA" id="ARBA00001974"/>
    </source>
</evidence>
<dbReference type="EC" id="1.8.3.2" evidence="2"/>
<dbReference type="InterPro" id="IPR017905">
    <property type="entry name" value="ERV/ALR_sulphydryl_oxidase"/>
</dbReference>
<reference evidence="9" key="1">
    <citation type="journal article" date="2020" name="Nature">
        <title>Giant virus diversity and host interactions through global metagenomics.</title>
        <authorList>
            <person name="Schulz F."/>
            <person name="Roux S."/>
            <person name="Paez-Espino D."/>
            <person name="Jungbluth S."/>
            <person name="Walsh D.A."/>
            <person name="Denef V.J."/>
            <person name="McMahon K.D."/>
            <person name="Konstantinidis K.T."/>
            <person name="Eloe-Fadrosh E.A."/>
            <person name="Kyrpides N.C."/>
            <person name="Woyke T."/>
        </authorList>
    </citation>
    <scope>NUCLEOTIDE SEQUENCE</scope>
    <source>
        <strain evidence="9">GVMAG-M-3300023179-90</strain>
    </source>
</reference>
<dbReference type="PROSITE" id="PS51324">
    <property type="entry name" value="ERV_ALR"/>
    <property type="match status" value="1"/>
</dbReference>
<evidence type="ECO:0000256" key="4">
    <source>
        <dbReference type="ARBA" id="ARBA00022827"/>
    </source>
</evidence>
<evidence type="ECO:0000256" key="6">
    <source>
        <dbReference type="ARBA" id="ARBA00023157"/>
    </source>
</evidence>
<evidence type="ECO:0000313" key="9">
    <source>
        <dbReference type="EMBL" id="QHT77977.1"/>
    </source>
</evidence>
<accession>A0A6C0HC79</accession>
<dbReference type="InterPro" id="IPR039799">
    <property type="entry name" value="ALR/ERV"/>
</dbReference>
<organism evidence="9">
    <name type="scientific">viral metagenome</name>
    <dbReference type="NCBI Taxonomy" id="1070528"/>
    <lineage>
        <taxon>unclassified sequences</taxon>
        <taxon>metagenomes</taxon>
        <taxon>organismal metagenomes</taxon>
    </lineage>
</organism>
<sequence length="210" mass="24871">MTNNNKTRKHKKSLRKTPPDLSLPIQSVYSENDYQSNDGMLTSVWGPSMWHYLHTMSFNYPVNPSCAEKERYRNFILSLKYVLPCGKCRNNLCKNLQKLPLKLSHMKSRATFSKYIYDLHELINDMLGKKSRLTYEQVKERYEHFRSRCTKSIKEMKKRTTVKKLEKKEKGCTEPLYGEKSKCILRIVPQTEKCESLEVDEKCIKFRRGN</sequence>
<feature type="compositionally biased region" description="Basic residues" evidence="7">
    <location>
        <begin position="1"/>
        <end position="15"/>
    </location>
</feature>